<dbReference type="EMBL" id="KZ825517">
    <property type="protein sequence ID" value="PYI30309.1"/>
    <property type="molecule type" value="Genomic_DNA"/>
</dbReference>
<proteinExistence type="predicted"/>
<sequence>MYLSQFSNHRSMCTPVCGCFVCTFLYLATHCWSGRKIDSACLMTMTGWGRTVAVTFVYLSTVTIGFRSARCEPPFTNLGTVPESRTGQIQGSVKWEYRADNKNQESEKEKEKEK</sequence>
<organism evidence="3 4">
    <name type="scientific">Aspergillus indologenus CBS 114.80</name>
    <dbReference type="NCBI Taxonomy" id="1450541"/>
    <lineage>
        <taxon>Eukaryota</taxon>
        <taxon>Fungi</taxon>
        <taxon>Dikarya</taxon>
        <taxon>Ascomycota</taxon>
        <taxon>Pezizomycotina</taxon>
        <taxon>Eurotiomycetes</taxon>
        <taxon>Eurotiomycetidae</taxon>
        <taxon>Eurotiales</taxon>
        <taxon>Aspergillaceae</taxon>
        <taxon>Aspergillus</taxon>
        <taxon>Aspergillus subgen. Circumdati</taxon>
    </lineage>
</organism>
<feature type="compositionally biased region" description="Polar residues" evidence="1">
    <location>
        <begin position="81"/>
        <end position="91"/>
    </location>
</feature>
<feature type="region of interest" description="Disordered" evidence="1">
    <location>
        <begin position="81"/>
        <end position="114"/>
    </location>
</feature>
<feature type="transmembrane region" description="Helical" evidence="2">
    <location>
        <begin position="12"/>
        <end position="28"/>
    </location>
</feature>
<evidence type="ECO:0000313" key="4">
    <source>
        <dbReference type="Proteomes" id="UP000248817"/>
    </source>
</evidence>
<keyword evidence="2" id="KW-1133">Transmembrane helix</keyword>
<feature type="transmembrane region" description="Helical" evidence="2">
    <location>
        <begin position="48"/>
        <end position="66"/>
    </location>
</feature>
<evidence type="ECO:0000256" key="2">
    <source>
        <dbReference type="SAM" id="Phobius"/>
    </source>
</evidence>
<keyword evidence="2" id="KW-0812">Transmembrane</keyword>
<dbReference type="AlphaFoldDB" id="A0A2V5I0Q6"/>
<name>A0A2V5I0Q6_9EURO</name>
<evidence type="ECO:0000313" key="3">
    <source>
        <dbReference type="EMBL" id="PYI30309.1"/>
    </source>
</evidence>
<reference evidence="3 4" key="1">
    <citation type="submission" date="2018-02" db="EMBL/GenBank/DDBJ databases">
        <title>The genomes of Aspergillus section Nigri reveals drivers in fungal speciation.</title>
        <authorList>
            <consortium name="DOE Joint Genome Institute"/>
            <person name="Vesth T.C."/>
            <person name="Nybo J."/>
            <person name="Theobald S."/>
            <person name="Brandl J."/>
            <person name="Frisvad J.C."/>
            <person name="Nielsen K.F."/>
            <person name="Lyhne E.K."/>
            <person name="Kogle M.E."/>
            <person name="Kuo A."/>
            <person name="Riley R."/>
            <person name="Clum A."/>
            <person name="Nolan M."/>
            <person name="Lipzen A."/>
            <person name="Salamov A."/>
            <person name="Henrissat B."/>
            <person name="Wiebenga A."/>
            <person name="De vries R.P."/>
            <person name="Grigoriev I.V."/>
            <person name="Mortensen U.H."/>
            <person name="Andersen M.R."/>
            <person name="Baker S.E."/>
        </authorList>
    </citation>
    <scope>NUCLEOTIDE SEQUENCE [LARGE SCALE GENOMIC DNA]</scope>
    <source>
        <strain evidence="3 4">CBS 114.80</strain>
    </source>
</reference>
<keyword evidence="2" id="KW-0472">Membrane</keyword>
<protein>
    <submittedName>
        <fullName evidence="3">Uncharacterized protein</fullName>
    </submittedName>
</protein>
<accession>A0A2V5I0Q6</accession>
<dbReference type="Proteomes" id="UP000248817">
    <property type="component" value="Unassembled WGS sequence"/>
</dbReference>
<feature type="compositionally biased region" description="Basic and acidic residues" evidence="1">
    <location>
        <begin position="95"/>
        <end position="114"/>
    </location>
</feature>
<keyword evidence="4" id="KW-1185">Reference proteome</keyword>
<evidence type="ECO:0000256" key="1">
    <source>
        <dbReference type="SAM" id="MobiDB-lite"/>
    </source>
</evidence>
<gene>
    <name evidence="3" type="ORF">BP00DRAFT_426617</name>
</gene>